<dbReference type="FunFam" id="4.10.400.10:FF:000065">
    <property type="entry name" value="Transmembrane protease serine 7"/>
    <property type="match status" value="1"/>
</dbReference>
<dbReference type="PROSITE" id="PS00134">
    <property type="entry name" value="TRYPSIN_HIS"/>
    <property type="match status" value="1"/>
</dbReference>
<dbReference type="CDD" id="cd00041">
    <property type="entry name" value="CUB"/>
    <property type="match status" value="2"/>
</dbReference>
<keyword evidence="7 13" id="KW-1133">Transmembrane helix</keyword>
<dbReference type="KEGG" id="alim:106522742"/>
<dbReference type="InterPro" id="IPR036055">
    <property type="entry name" value="LDL_receptor-like_sf"/>
</dbReference>
<keyword evidence="8 13" id="KW-0472">Membrane</keyword>
<dbReference type="PROSITE" id="PS50068">
    <property type="entry name" value="LDLRA_2"/>
    <property type="match status" value="4"/>
</dbReference>
<feature type="disulfide bond" evidence="11">
    <location>
        <begin position="579"/>
        <end position="594"/>
    </location>
</feature>
<name>A0A2I4BUE1_AUSLI</name>
<dbReference type="PROSITE" id="PS01180">
    <property type="entry name" value="CUB"/>
    <property type="match status" value="2"/>
</dbReference>
<dbReference type="SUPFAM" id="SSF49854">
    <property type="entry name" value="Spermadhesin, CUB domain"/>
    <property type="match status" value="2"/>
</dbReference>
<feature type="disulfide bond" evidence="11">
    <location>
        <begin position="449"/>
        <end position="467"/>
    </location>
</feature>
<dbReference type="FunCoup" id="A0A2I4BUE1">
    <property type="interactions" value="892"/>
</dbReference>
<feature type="transmembrane region" description="Helical" evidence="13">
    <location>
        <begin position="43"/>
        <end position="67"/>
    </location>
</feature>
<dbReference type="Gene3D" id="2.60.120.290">
    <property type="entry name" value="Spermadhesin, CUB domain"/>
    <property type="match status" value="2"/>
</dbReference>
<feature type="domain" description="Peptidase S1" evidence="16">
    <location>
        <begin position="606"/>
        <end position="843"/>
    </location>
</feature>
<evidence type="ECO:0000256" key="1">
    <source>
        <dbReference type="ARBA" id="ARBA00004606"/>
    </source>
</evidence>
<feature type="disulfide bond" evidence="11">
    <location>
        <begin position="533"/>
        <end position="548"/>
    </location>
</feature>
<dbReference type="PANTHER" id="PTHR24252:SF17">
    <property type="entry name" value="SUPPRESSOR OF TUMORIGENICITY 14 PROTEIN HOMOLOG-RELATED"/>
    <property type="match status" value="1"/>
</dbReference>
<dbReference type="InterPro" id="IPR009003">
    <property type="entry name" value="Peptidase_S1_PA"/>
</dbReference>
<evidence type="ECO:0000256" key="2">
    <source>
        <dbReference type="ARBA" id="ARBA00022670"/>
    </source>
</evidence>
<evidence type="ECO:0000256" key="9">
    <source>
        <dbReference type="ARBA" id="ARBA00023157"/>
    </source>
</evidence>
<dbReference type="InterPro" id="IPR033116">
    <property type="entry name" value="TRYPSIN_SER"/>
</dbReference>
<keyword evidence="9 11" id="KW-1015">Disulfide bond</keyword>
<dbReference type="CDD" id="cd00190">
    <property type="entry name" value="Tryp_SPc"/>
    <property type="match status" value="1"/>
</dbReference>
<dbReference type="Proteomes" id="UP000192220">
    <property type="component" value="Unplaced"/>
</dbReference>
<dbReference type="FunFam" id="2.60.120.290:FF:000005">
    <property type="entry name" value="Procollagen C-endopeptidase enhancer 1"/>
    <property type="match status" value="1"/>
</dbReference>
<keyword evidence="3 13" id="KW-0812">Transmembrane</keyword>
<evidence type="ECO:0000256" key="7">
    <source>
        <dbReference type="ARBA" id="ARBA00022989"/>
    </source>
</evidence>
<evidence type="ECO:0000256" key="6">
    <source>
        <dbReference type="ARBA" id="ARBA00022968"/>
    </source>
</evidence>
<evidence type="ECO:0000313" key="17">
    <source>
        <dbReference type="Proteomes" id="UP000192220"/>
    </source>
</evidence>
<evidence type="ECO:0000313" key="18">
    <source>
        <dbReference type="RefSeq" id="XP_013871339.1"/>
    </source>
</evidence>
<dbReference type="InterPro" id="IPR000859">
    <property type="entry name" value="CUB_dom"/>
</dbReference>
<dbReference type="RefSeq" id="XP_013871339.1">
    <property type="nucleotide sequence ID" value="XM_014015885.1"/>
</dbReference>
<evidence type="ECO:0000256" key="8">
    <source>
        <dbReference type="ARBA" id="ARBA00023136"/>
    </source>
</evidence>
<evidence type="ECO:0000259" key="15">
    <source>
        <dbReference type="PROSITE" id="PS50024"/>
    </source>
</evidence>
<dbReference type="PROSITE" id="PS01209">
    <property type="entry name" value="LDLRA_1"/>
    <property type="match status" value="1"/>
</dbReference>
<dbReference type="InterPro" id="IPR035914">
    <property type="entry name" value="Sperma_CUB_dom_sf"/>
</dbReference>
<dbReference type="Gene3D" id="3.30.70.960">
    <property type="entry name" value="SEA domain"/>
    <property type="match status" value="1"/>
</dbReference>
<dbReference type="GO" id="GO:0009566">
    <property type="term" value="P:fertilization"/>
    <property type="evidence" value="ECO:0007669"/>
    <property type="project" value="UniProtKB-ARBA"/>
</dbReference>
<keyword evidence="10" id="KW-0325">Glycoprotein</keyword>
<feature type="disulfide bond" evidence="11">
    <location>
        <begin position="485"/>
        <end position="503"/>
    </location>
</feature>
<dbReference type="InterPro" id="IPR023415">
    <property type="entry name" value="LDLR_class-A_CS"/>
</dbReference>
<dbReference type="InterPro" id="IPR000082">
    <property type="entry name" value="SEA_dom"/>
</dbReference>
<evidence type="ECO:0000256" key="11">
    <source>
        <dbReference type="PROSITE-ProRule" id="PRU00124"/>
    </source>
</evidence>
<dbReference type="Pfam" id="PF01390">
    <property type="entry name" value="SEA"/>
    <property type="match status" value="1"/>
</dbReference>
<organism evidence="17 18">
    <name type="scientific">Austrofundulus limnaeus</name>
    <name type="common">Annual killifish</name>
    <dbReference type="NCBI Taxonomy" id="52670"/>
    <lineage>
        <taxon>Eukaryota</taxon>
        <taxon>Metazoa</taxon>
        <taxon>Chordata</taxon>
        <taxon>Craniata</taxon>
        <taxon>Vertebrata</taxon>
        <taxon>Euteleostomi</taxon>
        <taxon>Actinopterygii</taxon>
        <taxon>Neopterygii</taxon>
        <taxon>Teleostei</taxon>
        <taxon>Neoteleostei</taxon>
        <taxon>Acanthomorphata</taxon>
        <taxon>Ovalentaria</taxon>
        <taxon>Atherinomorphae</taxon>
        <taxon>Cyprinodontiformes</taxon>
        <taxon>Rivulidae</taxon>
        <taxon>Austrofundulus</taxon>
    </lineage>
</organism>
<evidence type="ECO:0000256" key="10">
    <source>
        <dbReference type="ARBA" id="ARBA00023180"/>
    </source>
</evidence>
<keyword evidence="5 12" id="KW-0720">Serine protease</keyword>
<comment type="subcellular location">
    <subcellularLocation>
        <location evidence="1">Membrane</location>
        <topology evidence="1">Single-pass type II membrane protein</topology>
    </subcellularLocation>
</comment>
<feature type="domain" description="CUB" evidence="14">
    <location>
        <begin position="205"/>
        <end position="321"/>
    </location>
</feature>
<gene>
    <name evidence="18" type="primary">st14a</name>
</gene>
<dbReference type="PROSITE" id="PS50024">
    <property type="entry name" value="SEA"/>
    <property type="match status" value="1"/>
</dbReference>
<evidence type="ECO:0000256" key="13">
    <source>
        <dbReference type="SAM" id="Phobius"/>
    </source>
</evidence>
<dbReference type="SMART" id="SM00020">
    <property type="entry name" value="Tryp_SPc"/>
    <property type="match status" value="1"/>
</dbReference>
<proteinExistence type="predicted"/>
<feature type="domain" description="SEA" evidence="15">
    <location>
        <begin position="75"/>
        <end position="189"/>
    </location>
</feature>
<dbReference type="PRINTS" id="PR00261">
    <property type="entry name" value="LDLRECEPTOR"/>
</dbReference>
<feature type="disulfide bond" evidence="11">
    <location>
        <begin position="461"/>
        <end position="476"/>
    </location>
</feature>
<dbReference type="AlphaFoldDB" id="A0A2I4BUE1"/>
<protein>
    <submittedName>
        <fullName evidence="18">ST14 transmembrane serine protease matriptase a</fullName>
    </submittedName>
</protein>
<feature type="domain" description="CUB" evidence="14">
    <location>
        <begin position="327"/>
        <end position="437"/>
    </location>
</feature>
<dbReference type="InterPro" id="IPR036364">
    <property type="entry name" value="SEA_dom_sf"/>
</dbReference>
<evidence type="ECO:0000256" key="12">
    <source>
        <dbReference type="RuleBase" id="RU363034"/>
    </source>
</evidence>
<dbReference type="SUPFAM" id="SSF57424">
    <property type="entry name" value="LDL receptor-like module"/>
    <property type="match status" value="4"/>
</dbReference>
<dbReference type="SMART" id="SM00042">
    <property type="entry name" value="CUB"/>
    <property type="match status" value="2"/>
</dbReference>
<evidence type="ECO:0000256" key="3">
    <source>
        <dbReference type="ARBA" id="ARBA00022692"/>
    </source>
</evidence>
<dbReference type="STRING" id="52670.A0A2I4BUE1"/>
<dbReference type="CDD" id="cd00112">
    <property type="entry name" value="LDLa"/>
    <property type="match status" value="4"/>
</dbReference>
<dbReference type="PROSITE" id="PS50240">
    <property type="entry name" value="TRYPSIN_DOM"/>
    <property type="match status" value="1"/>
</dbReference>
<dbReference type="CTD" id="678603"/>
<feature type="disulfide bond" evidence="11">
    <location>
        <begin position="478"/>
        <end position="490"/>
    </location>
</feature>
<dbReference type="FunFam" id="2.40.10.10:FF:000003">
    <property type="entry name" value="Transmembrane serine protease 3"/>
    <property type="match status" value="1"/>
</dbReference>
<dbReference type="Gene3D" id="4.10.400.10">
    <property type="entry name" value="Low-density Lipoprotein Receptor"/>
    <property type="match status" value="4"/>
</dbReference>
<dbReference type="GO" id="GO:0004252">
    <property type="term" value="F:serine-type endopeptidase activity"/>
    <property type="evidence" value="ECO:0007669"/>
    <property type="project" value="InterPro"/>
</dbReference>
<dbReference type="PANTHER" id="PTHR24252">
    <property type="entry name" value="ACROSIN-RELATED"/>
    <property type="match status" value="1"/>
</dbReference>
<dbReference type="GO" id="GO:0006508">
    <property type="term" value="P:proteolysis"/>
    <property type="evidence" value="ECO:0007669"/>
    <property type="project" value="UniProtKB-KW"/>
</dbReference>
<comment type="caution">
    <text evidence="11">Lacks conserved residue(s) required for the propagation of feature annotation.</text>
</comment>
<dbReference type="SMART" id="SM00192">
    <property type="entry name" value="LDLa"/>
    <property type="match status" value="4"/>
</dbReference>
<dbReference type="InterPro" id="IPR018114">
    <property type="entry name" value="TRYPSIN_HIS"/>
</dbReference>
<dbReference type="InParanoid" id="A0A2I4BUE1"/>
<dbReference type="Pfam" id="PF00057">
    <property type="entry name" value="Ldl_recept_a"/>
    <property type="match status" value="4"/>
</dbReference>
<accession>A0A2I4BUE1</accession>
<sequence>MEELRKRQVSQELDMDKEFDQTVQFLPASDNKKYEKKKGPRKLGAVIGVVIFAAVVALMTGLLVWHFHFRKNEKVKRMYIGTMKITDQTFIDEYENSYSAEFKSLAEQVVTQLKSIYFKSPQLKKYYVSSAVQAFSEGSVIAYYMSEFLVPHGQEASVDKAMKDVGNLATKVRASGVSPLRFDEMATSVLDARMLSTSMKTLMQIPIHLKANKVEQLQTPGFPNTPYTSNTFFQWQLRADAGQVIKLQFDTINLEEDCKNDFVKIYDSLVAMENRVMGELCGHFAPNDPQVFTTSGNVMLVTMATNEEKNYPGFLAKATQTLKPNTCNEKLSGSQGRFSTPNYPTYYPPNTKCVWEIEVPQGKVVKLTFNSFFVAEHGQEGHSDCSKDHVLINNEKLCGDYASGELTRVSSTNKMTVTFVSDDSYVDHGFDASFEAVEKTDFCPNEFQCKNKRCINTNLTCDGWNDCGDLSDELNCKCSSGSIQCNNGLCKPKFWQCDGVNDCGDNTDEMNCGCKSGEFTCKDLKCVSEKKVCDGNNDCADGSDELDCQTSQSSLSVPCTDLTYKCKDNTCISKTNPECDDVPDCNDRSDEKNCDCGTRTLKSSRIVGGENADAGEFPWQVSLHIKNSGHVCGASLISPTWLVTASHCVQDEGALKLSKPGTWEVYLGLYTQGVTGSPVVKRNLKQVISHPYYNPFTFDNDIALMELDSPVTYSDHIRPICLPAAQHQFNTGDTVWISGWGASREGGGVEKVLQKAQVRFINQTICNSLMAGQITSRMMCAGVLTGGVDACQGDSGGPLSSPGTKRVFLAGVVSWGDGCGRRDKPGVYTTVTKYLGWIKEKTGV</sequence>
<dbReference type="Pfam" id="PF00089">
    <property type="entry name" value="Trypsin"/>
    <property type="match status" value="1"/>
</dbReference>
<evidence type="ECO:0000256" key="4">
    <source>
        <dbReference type="ARBA" id="ARBA00022801"/>
    </source>
</evidence>
<dbReference type="OrthoDB" id="6380398at2759"/>
<keyword evidence="6" id="KW-0735">Signal-anchor</keyword>
<feature type="disulfide bond" evidence="11">
    <location>
        <begin position="559"/>
        <end position="571"/>
    </location>
</feature>
<keyword evidence="17" id="KW-1185">Reference proteome</keyword>
<evidence type="ECO:0000259" key="16">
    <source>
        <dbReference type="PROSITE" id="PS50240"/>
    </source>
</evidence>
<dbReference type="Gene3D" id="2.40.10.10">
    <property type="entry name" value="Trypsin-like serine proteases"/>
    <property type="match status" value="2"/>
</dbReference>
<dbReference type="SUPFAM" id="SSF82671">
    <property type="entry name" value="SEA domain"/>
    <property type="match status" value="1"/>
</dbReference>
<feature type="disulfide bond" evidence="11">
    <location>
        <begin position="514"/>
        <end position="526"/>
    </location>
</feature>
<feature type="disulfide bond" evidence="11">
    <location>
        <begin position="497"/>
        <end position="512"/>
    </location>
</feature>
<evidence type="ECO:0000256" key="5">
    <source>
        <dbReference type="ARBA" id="ARBA00022825"/>
    </source>
</evidence>
<keyword evidence="4 12" id="KW-0378">Hydrolase</keyword>
<dbReference type="InterPro" id="IPR043504">
    <property type="entry name" value="Peptidase_S1_PA_chymotrypsin"/>
</dbReference>
<dbReference type="PROSITE" id="PS00135">
    <property type="entry name" value="TRYPSIN_SER"/>
    <property type="match status" value="1"/>
</dbReference>
<evidence type="ECO:0000259" key="14">
    <source>
        <dbReference type="PROSITE" id="PS01180"/>
    </source>
</evidence>
<dbReference type="SUPFAM" id="SSF50494">
    <property type="entry name" value="Trypsin-like serine proteases"/>
    <property type="match status" value="1"/>
</dbReference>
<dbReference type="InterPro" id="IPR002172">
    <property type="entry name" value="LDrepeatLR_classA_rpt"/>
</dbReference>
<feature type="disulfide bond" evidence="11">
    <location>
        <begin position="521"/>
        <end position="539"/>
    </location>
</feature>
<dbReference type="Pfam" id="PF00431">
    <property type="entry name" value="CUB"/>
    <property type="match status" value="2"/>
</dbReference>
<reference evidence="18" key="1">
    <citation type="submission" date="2025-08" db="UniProtKB">
        <authorList>
            <consortium name="RefSeq"/>
        </authorList>
    </citation>
    <scope>IDENTIFICATION</scope>
</reference>
<keyword evidence="2 12" id="KW-0645">Protease</keyword>
<dbReference type="InterPro" id="IPR001254">
    <property type="entry name" value="Trypsin_dom"/>
</dbReference>
<dbReference type="GO" id="GO:0016020">
    <property type="term" value="C:membrane"/>
    <property type="evidence" value="ECO:0007669"/>
    <property type="project" value="UniProtKB-SubCell"/>
</dbReference>